<name>A0A4Y3NA04_PAEAU</name>
<feature type="transmembrane region" description="Helical" evidence="1">
    <location>
        <begin position="50"/>
        <end position="72"/>
    </location>
</feature>
<gene>
    <name evidence="2" type="ORF">AAU01_14450</name>
</gene>
<reference evidence="2 3" key="1">
    <citation type="submission" date="2019-06" db="EMBL/GenBank/DDBJ databases">
        <title>Whole genome shotgun sequence of Paenarthrobacter aurescens NBRC 12136.</title>
        <authorList>
            <person name="Hosoyama A."/>
            <person name="Uohara A."/>
            <person name="Ohji S."/>
            <person name="Ichikawa N."/>
        </authorList>
    </citation>
    <scope>NUCLEOTIDE SEQUENCE [LARGE SCALE GENOMIC DNA]</scope>
    <source>
        <strain evidence="2 3">NBRC 12136</strain>
    </source>
</reference>
<comment type="caution">
    <text evidence="2">The sequence shown here is derived from an EMBL/GenBank/DDBJ whole genome shotgun (WGS) entry which is preliminary data.</text>
</comment>
<dbReference type="GeneID" id="97303026"/>
<evidence type="ECO:0000313" key="2">
    <source>
        <dbReference type="EMBL" id="GEB18690.1"/>
    </source>
</evidence>
<dbReference type="EMBL" id="BJMD01000007">
    <property type="protein sequence ID" value="GEB18690.1"/>
    <property type="molecule type" value="Genomic_DNA"/>
</dbReference>
<keyword evidence="1" id="KW-0472">Membrane</keyword>
<keyword evidence="1" id="KW-0812">Transmembrane</keyword>
<keyword evidence="3" id="KW-1185">Reference proteome</keyword>
<dbReference type="Proteomes" id="UP000317715">
    <property type="component" value="Unassembled WGS sequence"/>
</dbReference>
<dbReference type="OrthoDB" id="5112801at2"/>
<keyword evidence="1" id="KW-1133">Transmembrane helix</keyword>
<evidence type="ECO:0000313" key="3">
    <source>
        <dbReference type="Proteomes" id="UP000317715"/>
    </source>
</evidence>
<dbReference type="RefSeq" id="WP_141282982.1">
    <property type="nucleotide sequence ID" value="NZ_BAAAWK010000001.1"/>
</dbReference>
<sequence>MMDDEQLDAQLRRADPANKWAFEPETAHNVLRHLRAADEGQSMNKGRRRWISLLVAGAVAVAGAGVASPAVAQFMGFVTEEVENAPPVPSSSGDGTTGNLDIPDSRWINPLASDYARFAKTKYGSLPLPPGYDEERLKDASALKEAEMYQENNQGSGTITQDIAPTVRYEWVVRCLWEEEWLDRHSEGDQPGQVAAVSVLQKSLSWPATVATDGGGVVVRMKVSVAAAESGDAETVEEYHRTLGCLDLIKGLKQ</sequence>
<organism evidence="2 3">
    <name type="scientific">Paenarthrobacter aurescens</name>
    <name type="common">Arthrobacter aurescens</name>
    <dbReference type="NCBI Taxonomy" id="43663"/>
    <lineage>
        <taxon>Bacteria</taxon>
        <taxon>Bacillati</taxon>
        <taxon>Actinomycetota</taxon>
        <taxon>Actinomycetes</taxon>
        <taxon>Micrococcales</taxon>
        <taxon>Micrococcaceae</taxon>
        <taxon>Paenarthrobacter</taxon>
    </lineage>
</organism>
<protein>
    <submittedName>
        <fullName evidence="2">Uncharacterized protein</fullName>
    </submittedName>
</protein>
<dbReference type="AlphaFoldDB" id="A0A4Y3NA04"/>
<evidence type="ECO:0000256" key="1">
    <source>
        <dbReference type="SAM" id="Phobius"/>
    </source>
</evidence>
<proteinExistence type="predicted"/>
<accession>A0A4Y3NA04</accession>